<keyword evidence="7" id="KW-0732">Signal</keyword>
<keyword evidence="9" id="KW-0675">Receptor</keyword>
<dbReference type="InterPro" id="IPR017452">
    <property type="entry name" value="GPCR_Rhodpsn_7TM"/>
</dbReference>
<dbReference type="SUPFAM" id="SSF81321">
    <property type="entry name" value="Family A G protein-coupled receptor-like"/>
    <property type="match status" value="1"/>
</dbReference>
<dbReference type="VEuPathDB" id="VectorBase:ISCP_013253"/>
<feature type="compositionally biased region" description="Basic and acidic residues" evidence="5">
    <location>
        <begin position="99"/>
        <end position="123"/>
    </location>
</feature>
<feature type="chain" id="PRO_5020041910" evidence="7">
    <location>
        <begin position="22"/>
        <end position="448"/>
    </location>
</feature>
<protein>
    <submittedName>
        <fullName evidence="9">Putative g protein-coupled receptor strongylocentrotus purpuratus</fullName>
    </submittedName>
</protein>
<accession>A0A4D5RV08</accession>
<evidence type="ECO:0000256" key="7">
    <source>
        <dbReference type="SAM" id="SignalP"/>
    </source>
</evidence>
<feature type="region of interest" description="Disordered" evidence="5">
    <location>
        <begin position="62"/>
        <end position="184"/>
    </location>
</feature>
<dbReference type="PANTHER" id="PTHR24372">
    <property type="entry name" value="GLYCOPROTEIN HORMONE RECEPTOR"/>
    <property type="match status" value="1"/>
</dbReference>
<dbReference type="PANTHER" id="PTHR24372:SF77">
    <property type="entry name" value="G-PROTEIN COUPLED RECEPTORS FAMILY 1 PROFILE DOMAIN-CONTAINING PROTEIN"/>
    <property type="match status" value="1"/>
</dbReference>
<dbReference type="OrthoDB" id="6022531at2759"/>
<keyword evidence="3 6" id="KW-1133">Transmembrane helix</keyword>
<sequence length="448" mass="49623">MRRSTELKLGISLWRSLAVLACQIAFTRVSGHLTTGTTSLLAGQALAGHLGRAPAVTAATGARWTTCPSPPSTVPLQDAQPQGRQRPRSASPVPLYEATRVDLVKEEDRQGLEEEKKKCDNKPQQRKAPNGPPQRQHVGHRPDHRAAPPRHTHPHSQRHLHPRARVPRPAHNKKQNPPRGEYAGPVLLRQNCAARENSGAAHAYMYLSIRKSKTAVKRHAARPPKADSLVGRQMALIILTNSLCWFPMIVMGLMAMSGVRIPGEAYAWTAVFVLPVNSATNPLIYTIASLRFRMFLLRIGLARKKHSLSISKVLAHSSNGTTRRDHGHAAHPFRAPHGYVPLLQFLRAEPRVTPHQLLQVAAGICEVLCDLHAKNYALGGINIDCVFVSVAADEEKLHIYLPDINAYRIDANRYVNYDTAVDMEEFGALVKKMLRVYHVASRTTDSNQ</sequence>
<dbReference type="GO" id="GO:0016020">
    <property type="term" value="C:membrane"/>
    <property type="evidence" value="ECO:0007669"/>
    <property type="project" value="UniProtKB-SubCell"/>
</dbReference>
<proteinExistence type="predicted"/>
<dbReference type="SUPFAM" id="SSF56112">
    <property type="entry name" value="Protein kinase-like (PK-like)"/>
    <property type="match status" value="1"/>
</dbReference>
<name>A0A4D5RV08_IXOSC</name>
<evidence type="ECO:0000256" key="2">
    <source>
        <dbReference type="ARBA" id="ARBA00022692"/>
    </source>
</evidence>
<evidence type="ECO:0000256" key="1">
    <source>
        <dbReference type="ARBA" id="ARBA00004370"/>
    </source>
</evidence>
<organism evidence="9">
    <name type="scientific">Ixodes scapularis</name>
    <name type="common">Black-legged tick</name>
    <name type="synonym">Deer tick</name>
    <dbReference type="NCBI Taxonomy" id="6945"/>
    <lineage>
        <taxon>Eukaryota</taxon>
        <taxon>Metazoa</taxon>
        <taxon>Ecdysozoa</taxon>
        <taxon>Arthropoda</taxon>
        <taxon>Chelicerata</taxon>
        <taxon>Arachnida</taxon>
        <taxon>Acari</taxon>
        <taxon>Parasitiformes</taxon>
        <taxon>Ixodida</taxon>
        <taxon>Ixodoidea</taxon>
        <taxon>Ixodidae</taxon>
        <taxon>Ixodinae</taxon>
        <taxon>Ixodes</taxon>
    </lineage>
</organism>
<dbReference type="VEuPathDB" id="VectorBase:ISCW013383"/>
<comment type="subcellular location">
    <subcellularLocation>
        <location evidence="1">Membrane</location>
    </subcellularLocation>
</comment>
<dbReference type="EMBL" id="GHJT01007189">
    <property type="protein sequence ID" value="MOY41160.1"/>
    <property type="molecule type" value="Transcribed_RNA"/>
</dbReference>
<evidence type="ECO:0000256" key="5">
    <source>
        <dbReference type="SAM" id="MobiDB-lite"/>
    </source>
</evidence>
<feature type="transmembrane region" description="Helical" evidence="6">
    <location>
        <begin position="235"/>
        <end position="259"/>
    </location>
</feature>
<feature type="transmembrane region" description="Helical" evidence="6">
    <location>
        <begin position="265"/>
        <end position="288"/>
    </location>
</feature>
<keyword evidence="4 6" id="KW-0472">Membrane</keyword>
<evidence type="ECO:0000256" key="6">
    <source>
        <dbReference type="SAM" id="Phobius"/>
    </source>
</evidence>
<dbReference type="InterPro" id="IPR011009">
    <property type="entry name" value="Kinase-like_dom_sf"/>
</dbReference>
<evidence type="ECO:0000313" key="9">
    <source>
        <dbReference type="EMBL" id="MOY41160.1"/>
    </source>
</evidence>
<dbReference type="AlphaFoldDB" id="A0A4D5RV08"/>
<evidence type="ECO:0000256" key="4">
    <source>
        <dbReference type="ARBA" id="ARBA00023136"/>
    </source>
</evidence>
<feature type="domain" description="G-protein coupled receptors family 1 profile" evidence="8">
    <location>
        <begin position="185"/>
        <end position="285"/>
    </location>
</feature>
<dbReference type="VEuPathDB" id="VectorBase:ISCI013383"/>
<dbReference type="Gene3D" id="1.20.1070.10">
    <property type="entry name" value="Rhodopsin 7-helix transmembrane proteins"/>
    <property type="match status" value="1"/>
</dbReference>
<feature type="signal peptide" evidence="7">
    <location>
        <begin position="1"/>
        <end position="21"/>
    </location>
</feature>
<feature type="compositionally biased region" description="Basic residues" evidence="5">
    <location>
        <begin position="147"/>
        <end position="176"/>
    </location>
</feature>
<reference evidence="9" key="1">
    <citation type="submission" date="2019-04" db="EMBL/GenBank/DDBJ databases">
        <title>An insight into the mialome of Ixodes scapularis.</title>
        <authorList>
            <person name="Ribeiro J.M."/>
            <person name="Mather T.N."/>
            <person name="Karim S."/>
        </authorList>
    </citation>
    <scope>NUCLEOTIDE SEQUENCE</scope>
</reference>
<dbReference type="PROSITE" id="PS50262">
    <property type="entry name" value="G_PROTEIN_RECEP_F1_2"/>
    <property type="match status" value="1"/>
</dbReference>
<evidence type="ECO:0000256" key="3">
    <source>
        <dbReference type="ARBA" id="ARBA00022989"/>
    </source>
</evidence>
<keyword evidence="2 6" id="KW-0812">Transmembrane</keyword>
<evidence type="ECO:0000259" key="8">
    <source>
        <dbReference type="PROSITE" id="PS50262"/>
    </source>
</evidence>